<dbReference type="Gene3D" id="3.50.50.60">
    <property type="entry name" value="FAD/NAD(P)-binding domain"/>
    <property type="match status" value="1"/>
</dbReference>
<evidence type="ECO:0000313" key="9">
    <source>
        <dbReference type="WBParaSite" id="ASIM_0000170601-mRNA-1"/>
    </source>
</evidence>
<dbReference type="InterPro" id="IPR036188">
    <property type="entry name" value="FAD/NAD-bd_sf"/>
</dbReference>
<dbReference type="AlphaFoldDB" id="A0A0M3J2E8"/>
<protein>
    <submittedName>
        <fullName evidence="9">All-trans-retinol 13,14-reductase (inferred by orthology to a human protein)</fullName>
    </submittedName>
</protein>
<evidence type="ECO:0000256" key="3">
    <source>
        <dbReference type="ARBA" id="ARBA00022729"/>
    </source>
</evidence>
<name>A0A0M3J2E8_ANISI</name>
<keyword evidence="8" id="KW-1185">Reference proteome</keyword>
<reference evidence="7 8" key="2">
    <citation type="submission" date="2018-11" db="EMBL/GenBank/DDBJ databases">
        <authorList>
            <consortium name="Pathogen Informatics"/>
        </authorList>
    </citation>
    <scope>NUCLEOTIDE SEQUENCE [LARGE SCALE GENOMIC DNA]</scope>
</reference>
<evidence type="ECO:0000256" key="6">
    <source>
        <dbReference type="ARBA" id="ARBA00023027"/>
    </source>
</evidence>
<evidence type="ECO:0000256" key="5">
    <source>
        <dbReference type="ARBA" id="ARBA00022857"/>
    </source>
</evidence>
<proteinExistence type="inferred from homology"/>
<dbReference type="Proteomes" id="UP000267096">
    <property type="component" value="Unassembled WGS sequence"/>
</dbReference>
<dbReference type="PANTHER" id="PTHR46091">
    <property type="entry name" value="BLR7054 PROTEIN"/>
    <property type="match status" value="1"/>
</dbReference>
<dbReference type="SUPFAM" id="SSF51905">
    <property type="entry name" value="FAD/NAD(P)-binding domain"/>
    <property type="match status" value="1"/>
</dbReference>
<dbReference type="OrthoDB" id="38045at2759"/>
<dbReference type="InterPro" id="IPR052206">
    <property type="entry name" value="Retinol_saturase"/>
</dbReference>
<organism evidence="9">
    <name type="scientific">Anisakis simplex</name>
    <name type="common">Herring worm</name>
    <dbReference type="NCBI Taxonomy" id="6269"/>
    <lineage>
        <taxon>Eukaryota</taxon>
        <taxon>Metazoa</taxon>
        <taxon>Ecdysozoa</taxon>
        <taxon>Nematoda</taxon>
        <taxon>Chromadorea</taxon>
        <taxon>Rhabditida</taxon>
        <taxon>Spirurina</taxon>
        <taxon>Ascaridomorpha</taxon>
        <taxon>Ascaridoidea</taxon>
        <taxon>Anisakidae</taxon>
        <taxon>Anisakis</taxon>
        <taxon>Anisakis simplex complex</taxon>
    </lineage>
</organism>
<evidence type="ECO:0000256" key="4">
    <source>
        <dbReference type="ARBA" id="ARBA00022827"/>
    </source>
</evidence>
<keyword evidence="3" id="KW-0732">Signal</keyword>
<evidence type="ECO:0000256" key="1">
    <source>
        <dbReference type="ARBA" id="ARBA00005855"/>
    </source>
</evidence>
<dbReference type="EMBL" id="UYRR01001743">
    <property type="protein sequence ID" value="VDK18915.1"/>
    <property type="molecule type" value="Genomic_DNA"/>
</dbReference>
<keyword evidence="5" id="KW-0521">NADP</keyword>
<dbReference type="Pfam" id="PF13450">
    <property type="entry name" value="NAD_binding_8"/>
    <property type="match status" value="1"/>
</dbReference>
<dbReference type="PANTHER" id="PTHR46091:SF3">
    <property type="entry name" value="AMINE OXIDASE DOMAIN-CONTAINING PROTEIN"/>
    <property type="match status" value="1"/>
</dbReference>
<keyword evidence="6" id="KW-0520">NAD</keyword>
<reference evidence="9" key="1">
    <citation type="submission" date="2017-02" db="UniProtKB">
        <authorList>
            <consortium name="WormBaseParasite"/>
        </authorList>
    </citation>
    <scope>IDENTIFICATION</scope>
</reference>
<gene>
    <name evidence="7" type="ORF">ASIM_LOCUS1580</name>
</gene>
<comment type="similarity">
    <text evidence="1">Belongs to the carotenoid/retinoid oxidoreductase family. CrtISO subfamily.</text>
</comment>
<keyword evidence="2" id="KW-0285">Flavoprotein</keyword>
<dbReference type="WBParaSite" id="ASIM_0000170601-mRNA-1">
    <property type="protein sequence ID" value="ASIM_0000170601-mRNA-1"/>
    <property type="gene ID" value="ASIM_0000170601"/>
</dbReference>
<evidence type="ECO:0000256" key="2">
    <source>
        <dbReference type="ARBA" id="ARBA00022630"/>
    </source>
</evidence>
<sequence length="114" mass="12751">MRMHCSGTPNEAPLNEQQMHDILRQDFHPSKVPSNLDIIVIGSGLCGLTTAKILAAAGRKVLVLEQHDRAGGSCHTFELDRFEFDVGVFIRLCIFQHPSSPDHYKNIPNIFMHA</sequence>
<evidence type="ECO:0000313" key="8">
    <source>
        <dbReference type="Proteomes" id="UP000267096"/>
    </source>
</evidence>
<accession>A0A0M3J2E8</accession>
<evidence type="ECO:0000313" key="7">
    <source>
        <dbReference type="EMBL" id="VDK18915.1"/>
    </source>
</evidence>
<keyword evidence="4" id="KW-0274">FAD</keyword>